<dbReference type="Proteomes" id="UP001604277">
    <property type="component" value="Unassembled WGS sequence"/>
</dbReference>
<evidence type="ECO:0000313" key="3">
    <source>
        <dbReference type="Proteomes" id="UP001604277"/>
    </source>
</evidence>
<protein>
    <submittedName>
        <fullName evidence="2">Uncharacterized protein</fullName>
    </submittedName>
</protein>
<evidence type="ECO:0000313" key="2">
    <source>
        <dbReference type="EMBL" id="KAL2545251.1"/>
    </source>
</evidence>
<accession>A0ABD1W6G5</accession>
<evidence type="ECO:0000256" key="1">
    <source>
        <dbReference type="SAM" id="MobiDB-lite"/>
    </source>
</evidence>
<feature type="region of interest" description="Disordered" evidence="1">
    <location>
        <begin position="71"/>
        <end position="106"/>
    </location>
</feature>
<reference evidence="3" key="1">
    <citation type="submission" date="2024-07" db="EMBL/GenBank/DDBJ databases">
        <title>Two chromosome-level genome assemblies of Korean endemic species Abeliophyllum distichum and Forsythia ovata (Oleaceae).</title>
        <authorList>
            <person name="Jang H."/>
        </authorList>
    </citation>
    <scope>NUCLEOTIDE SEQUENCE [LARGE SCALE GENOMIC DNA]</scope>
</reference>
<feature type="compositionally biased region" description="Polar residues" evidence="1">
    <location>
        <begin position="71"/>
        <end position="81"/>
    </location>
</feature>
<organism evidence="2 3">
    <name type="scientific">Forsythia ovata</name>
    <dbReference type="NCBI Taxonomy" id="205694"/>
    <lineage>
        <taxon>Eukaryota</taxon>
        <taxon>Viridiplantae</taxon>
        <taxon>Streptophyta</taxon>
        <taxon>Embryophyta</taxon>
        <taxon>Tracheophyta</taxon>
        <taxon>Spermatophyta</taxon>
        <taxon>Magnoliopsida</taxon>
        <taxon>eudicotyledons</taxon>
        <taxon>Gunneridae</taxon>
        <taxon>Pentapetalae</taxon>
        <taxon>asterids</taxon>
        <taxon>lamiids</taxon>
        <taxon>Lamiales</taxon>
        <taxon>Oleaceae</taxon>
        <taxon>Forsythieae</taxon>
        <taxon>Forsythia</taxon>
    </lineage>
</organism>
<proteinExistence type="predicted"/>
<name>A0ABD1W6G5_9LAMI</name>
<dbReference type="AlphaFoldDB" id="A0ABD1W6G5"/>
<dbReference type="EMBL" id="JBFOLJ010000004">
    <property type="protein sequence ID" value="KAL2545251.1"/>
    <property type="molecule type" value="Genomic_DNA"/>
</dbReference>
<keyword evidence="3" id="KW-1185">Reference proteome</keyword>
<comment type="caution">
    <text evidence="2">The sequence shown here is derived from an EMBL/GenBank/DDBJ whole genome shotgun (WGS) entry which is preliminary data.</text>
</comment>
<gene>
    <name evidence="2" type="ORF">Fot_14484</name>
</gene>
<sequence length="106" mass="12250">MIDTLDLTSTLKKKKKNEIYVPQVEVTTLKPTKKEKESTYFVVVSKRHHVDLIYNDDSDFIDYRVNRLKSPQTSYHSNSSKVVGKSRGEHDIPSFDMGNDELLDSE</sequence>